<dbReference type="GO" id="GO:0071973">
    <property type="term" value="P:bacterial-type flagellum-dependent cell motility"/>
    <property type="evidence" value="ECO:0007669"/>
    <property type="project" value="InterPro"/>
</dbReference>
<organism evidence="10 12">
    <name type="scientific">Caldalkalibacillus thermarum (strain TA2.A1)</name>
    <dbReference type="NCBI Taxonomy" id="986075"/>
    <lineage>
        <taxon>Bacteria</taxon>
        <taxon>Bacillati</taxon>
        <taxon>Bacillota</taxon>
        <taxon>Bacilli</taxon>
        <taxon>Bacillales</taxon>
        <taxon>Bacillaceae</taxon>
        <taxon>Caldalkalibacillus</taxon>
    </lineage>
</organism>
<feature type="compositionally biased region" description="Polar residues" evidence="7">
    <location>
        <begin position="224"/>
        <end position="249"/>
    </location>
</feature>
<evidence type="ECO:0000256" key="4">
    <source>
        <dbReference type="ARBA" id="ARBA00022500"/>
    </source>
</evidence>
<dbReference type="Gene3D" id="3.40.1550.10">
    <property type="entry name" value="CheC-like"/>
    <property type="match status" value="1"/>
</dbReference>
<evidence type="ECO:0000313" key="10">
    <source>
        <dbReference type="EMBL" id="EGL82514.1"/>
    </source>
</evidence>
<dbReference type="SUPFAM" id="SSF103039">
    <property type="entry name" value="CheC-like"/>
    <property type="match status" value="1"/>
</dbReference>
<name>F5L806_CALTT</name>
<evidence type="ECO:0000313" key="13">
    <source>
        <dbReference type="Proteomes" id="UP000825179"/>
    </source>
</evidence>
<dbReference type="InterPro" id="IPR036429">
    <property type="entry name" value="SpoA-like_sf"/>
</dbReference>
<dbReference type="PRINTS" id="PR00956">
    <property type="entry name" value="FLGMOTORFLIN"/>
</dbReference>
<dbReference type="InterPro" id="IPR007597">
    <property type="entry name" value="CheC"/>
</dbReference>
<reference evidence="10 12" key="1">
    <citation type="journal article" date="2011" name="J. Bacteriol.">
        <title>Draft genome sequence of the thermoalkaliphilic Caldalkalibacillus thermarum strain TA2.A1.</title>
        <authorList>
            <person name="Kalamorz F."/>
            <person name="Keis S."/>
            <person name="McMillan D.G."/>
            <person name="Olsson K."/>
            <person name="Stanton J.A."/>
            <person name="Stockwell P."/>
            <person name="Black M.A."/>
            <person name="Klingeman D.M."/>
            <person name="Land M.L."/>
            <person name="Han C.S."/>
            <person name="Martin S.L."/>
            <person name="Becher S.A."/>
            <person name="Peddie C.J."/>
            <person name="Morgan H.W."/>
            <person name="Matthies D."/>
            <person name="Preiss L."/>
            <person name="Meier T."/>
            <person name="Brown S.D."/>
            <person name="Cook G.M."/>
        </authorList>
    </citation>
    <scope>NUCLEOTIDE SEQUENCE [LARGE SCALE GENOMIC DNA]</scope>
    <source>
        <strain evidence="10 12">TA2.A1</strain>
    </source>
</reference>
<dbReference type="Proteomes" id="UP000010716">
    <property type="component" value="Unassembled WGS sequence"/>
</dbReference>
<dbReference type="eggNOG" id="COG1776">
    <property type="taxonomic scope" value="Bacteria"/>
</dbReference>
<dbReference type="Proteomes" id="UP000825179">
    <property type="component" value="Chromosome"/>
</dbReference>
<dbReference type="NCBIfam" id="TIGR02480">
    <property type="entry name" value="fliN"/>
    <property type="match status" value="1"/>
</dbReference>
<evidence type="ECO:0000259" key="9">
    <source>
        <dbReference type="Pfam" id="PF04509"/>
    </source>
</evidence>
<dbReference type="Pfam" id="PF04509">
    <property type="entry name" value="CheC"/>
    <property type="match status" value="2"/>
</dbReference>
<sequence>MASDMLSQEEIDALLKQQKKDGKEQGDVDQYLSTFEQDAIGEIGNIAFGSASTVLSALLNQKVDITTPKLSLLHTDRLAEEFPKPHVAVYVNYTEGFKGLNLLIIKIEDASVIADLMLGGDGKNPEQELNEIHTSAVQEAMNQMMGSAATALSTMFDRRIDISPPGIDIFDVTNTEFEHPLLEEKVLLKVAFKLRVGELINSEIMQLIPISFAKEMVGLLLNPEESSQPENQSASELSQQEPPQRQSTVDPEREGASRGDEGVVDKQSMTDFGPKNDRYQGSPVQPVEFAEFDQKQPATSPPKNLDLLMDIPLQVTVELGRTKRTIKEILELSPGSILELDKLAGEPVDILINNKPIAKGEVVVIEENFGVRVTDILSQRDRLQTL</sequence>
<evidence type="ECO:0000259" key="8">
    <source>
        <dbReference type="Pfam" id="PF01052"/>
    </source>
</evidence>
<gene>
    <name evidence="11" type="primary">fliY</name>
    <name evidence="10" type="ORF">CathTA2_1956</name>
    <name evidence="11" type="ORF">HUR95_11810</name>
</gene>
<dbReference type="Gene3D" id="2.30.330.10">
    <property type="entry name" value="SpoA-like"/>
    <property type="match status" value="1"/>
</dbReference>
<keyword evidence="11" id="KW-0282">Flagellum</keyword>
<keyword evidence="4" id="KW-0145">Chemotaxis</keyword>
<dbReference type="GO" id="GO:0005886">
    <property type="term" value="C:plasma membrane"/>
    <property type="evidence" value="ECO:0007669"/>
    <property type="project" value="UniProtKB-SubCell"/>
</dbReference>
<feature type="domain" description="CheC-like protein" evidence="9">
    <location>
        <begin position="132"/>
        <end position="167"/>
    </location>
</feature>
<keyword evidence="5" id="KW-0283">Flagellar rotation</keyword>
<evidence type="ECO:0000256" key="5">
    <source>
        <dbReference type="ARBA" id="ARBA00022779"/>
    </source>
</evidence>
<dbReference type="CDD" id="cd17907">
    <property type="entry name" value="FliY_FliN-Y"/>
    <property type="match status" value="1"/>
</dbReference>
<keyword evidence="6" id="KW-0472">Membrane</keyword>
<keyword evidence="11" id="KW-0966">Cell projection</keyword>
<dbReference type="AlphaFoldDB" id="F5L806"/>
<dbReference type="InterPro" id="IPR028976">
    <property type="entry name" value="CheC-like_sf"/>
</dbReference>
<dbReference type="GO" id="GO:0016787">
    <property type="term" value="F:hydrolase activity"/>
    <property type="evidence" value="ECO:0007669"/>
    <property type="project" value="InterPro"/>
</dbReference>
<dbReference type="NCBIfam" id="NF005995">
    <property type="entry name" value="PRK08119.1"/>
    <property type="match status" value="1"/>
</dbReference>
<dbReference type="eggNOG" id="COG1886">
    <property type="taxonomic scope" value="Bacteria"/>
</dbReference>
<protein>
    <submittedName>
        <fullName evidence="10">CheC, inhibitor of MCP methylation / FliN fusion protein</fullName>
    </submittedName>
    <submittedName>
        <fullName evidence="11">Flagellar motor switch phosphatase FliY</fullName>
    </submittedName>
</protein>
<reference evidence="11 13" key="2">
    <citation type="journal article" date="2020" name="Extremophiles">
        <title>Genomic analysis of Caldalkalibacillus thermarum TA2.A1 reveals aerobic alkaliphilic metabolism and evolutionary hallmarks linking alkaliphilic bacteria and plant life.</title>
        <authorList>
            <person name="de Jong S.I."/>
            <person name="van den Broek M.A."/>
            <person name="Merkel A.Y."/>
            <person name="de la Torre Cortes P."/>
            <person name="Kalamorz F."/>
            <person name="Cook G.M."/>
            <person name="van Loosdrecht M.C.M."/>
            <person name="McMillan D.G.G."/>
        </authorList>
    </citation>
    <scope>NUCLEOTIDE SEQUENCE [LARGE SCALE GENOMIC DNA]</scope>
    <source>
        <strain evidence="11 13">TA2.A1</strain>
    </source>
</reference>
<keyword evidence="13" id="KW-1185">Reference proteome</keyword>
<keyword evidence="3" id="KW-1003">Cell membrane</keyword>
<feature type="domain" description="CheC-like protein" evidence="9">
    <location>
        <begin position="35"/>
        <end position="71"/>
    </location>
</feature>
<keyword evidence="11" id="KW-0969">Cilium</keyword>
<dbReference type="RefSeq" id="WP_007505147.1">
    <property type="nucleotide sequence ID" value="NZ_AFCE01000147.1"/>
</dbReference>
<dbReference type="InterPro" id="IPR001543">
    <property type="entry name" value="FliN-like_C"/>
</dbReference>
<dbReference type="EMBL" id="AFCE01000147">
    <property type="protein sequence ID" value="EGL82514.1"/>
    <property type="molecule type" value="Genomic_DNA"/>
</dbReference>
<dbReference type="GO" id="GO:0006935">
    <property type="term" value="P:chemotaxis"/>
    <property type="evidence" value="ECO:0007669"/>
    <property type="project" value="UniProtKB-KW"/>
</dbReference>
<dbReference type="PANTHER" id="PTHR43484">
    <property type="match status" value="1"/>
</dbReference>
<evidence type="ECO:0000313" key="11">
    <source>
        <dbReference type="EMBL" id="QZT33012.1"/>
    </source>
</evidence>
<proteinExistence type="inferred from homology"/>
<comment type="subcellular location">
    <subcellularLocation>
        <location evidence="1">Cell membrane</location>
        <topology evidence="1">Peripheral membrane protein</topology>
        <orientation evidence="1">Cytoplasmic side</orientation>
    </subcellularLocation>
</comment>
<feature type="domain" description="Flagellar motor switch protein FliN-like C-terminal" evidence="8">
    <location>
        <begin position="307"/>
        <end position="377"/>
    </location>
</feature>
<dbReference type="InterPro" id="IPR001172">
    <property type="entry name" value="FliN_T3SS_HrcQb"/>
</dbReference>
<evidence type="ECO:0000256" key="1">
    <source>
        <dbReference type="ARBA" id="ARBA00004413"/>
    </source>
</evidence>
<feature type="region of interest" description="Disordered" evidence="7">
    <location>
        <begin position="223"/>
        <end position="282"/>
    </location>
</feature>
<evidence type="ECO:0000256" key="2">
    <source>
        <dbReference type="ARBA" id="ARBA00009226"/>
    </source>
</evidence>
<comment type="similarity">
    <text evidence="2">Belongs to the FliN/MopA/SpaO family.</text>
</comment>
<evidence type="ECO:0000256" key="6">
    <source>
        <dbReference type="ARBA" id="ARBA00023136"/>
    </source>
</evidence>
<dbReference type="GO" id="GO:0009425">
    <property type="term" value="C:bacterial-type flagellum basal body"/>
    <property type="evidence" value="ECO:0007669"/>
    <property type="project" value="InterPro"/>
</dbReference>
<dbReference type="InterPro" id="IPR012826">
    <property type="entry name" value="FliN"/>
</dbReference>
<accession>F5L806</accession>
<evidence type="ECO:0000313" key="12">
    <source>
        <dbReference type="Proteomes" id="UP000010716"/>
    </source>
</evidence>
<dbReference type="KEGG" id="cthu:HUR95_11810"/>
<dbReference type="Pfam" id="PF01052">
    <property type="entry name" value="FliMN_C"/>
    <property type="match status" value="1"/>
</dbReference>
<dbReference type="SUPFAM" id="SSF101801">
    <property type="entry name" value="Surface presentation of antigens (SPOA)"/>
    <property type="match status" value="1"/>
</dbReference>
<dbReference type="GO" id="GO:0003774">
    <property type="term" value="F:cytoskeletal motor activity"/>
    <property type="evidence" value="ECO:0007669"/>
    <property type="project" value="InterPro"/>
</dbReference>
<evidence type="ECO:0000256" key="3">
    <source>
        <dbReference type="ARBA" id="ARBA00022475"/>
    </source>
</evidence>
<reference evidence="11" key="3">
    <citation type="submission" date="2021-08" db="EMBL/GenBank/DDBJ databases">
        <authorList>
            <person name="de Jong S."/>
            <person name="van den Broek M."/>
            <person name="Merkel A."/>
            <person name="de la Torre Cortes P."/>
            <person name="Kalamorz F."/>
            <person name="Cook G."/>
            <person name="van Loosdrecht M."/>
            <person name="McMillan D."/>
        </authorList>
    </citation>
    <scope>NUCLEOTIDE SEQUENCE</scope>
    <source>
        <strain evidence="11">TA2.A1</strain>
    </source>
</reference>
<dbReference type="InterPro" id="IPR051469">
    <property type="entry name" value="FliN/MopA/SpaO"/>
</dbReference>
<dbReference type="PANTHER" id="PTHR43484:SF1">
    <property type="entry name" value="FLAGELLAR MOTOR SWITCH PROTEIN FLIN"/>
    <property type="match status" value="1"/>
</dbReference>
<feature type="compositionally biased region" description="Basic and acidic residues" evidence="7">
    <location>
        <begin position="250"/>
        <end position="264"/>
    </location>
</feature>
<evidence type="ECO:0000256" key="7">
    <source>
        <dbReference type="SAM" id="MobiDB-lite"/>
    </source>
</evidence>
<dbReference type="EMBL" id="CP082237">
    <property type="protein sequence ID" value="QZT33012.1"/>
    <property type="molecule type" value="Genomic_DNA"/>
</dbReference>
<dbReference type="OrthoDB" id="9773459at2"/>